<evidence type="ECO:0000313" key="3">
    <source>
        <dbReference type="EMBL" id="CAJ0606061.1"/>
    </source>
</evidence>
<proteinExistence type="predicted"/>
<evidence type="ECO:0000256" key="2">
    <source>
        <dbReference type="SAM" id="Phobius"/>
    </source>
</evidence>
<keyword evidence="2" id="KW-0472">Membrane</keyword>
<name>A0AA36H8G0_CYLNA</name>
<evidence type="ECO:0000256" key="1">
    <source>
        <dbReference type="SAM" id="MobiDB-lite"/>
    </source>
</evidence>
<protein>
    <submittedName>
        <fullName evidence="3">Uncharacterized protein</fullName>
    </submittedName>
</protein>
<comment type="caution">
    <text evidence="3">The sequence shown here is derived from an EMBL/GenBank/DDBJ whole genome shotgun (WGS) entry which is preliminary data.</text>
</comment>
<feature type="transmembrane region" description="Helical" evidence="2">
    <location>
        <begin position="27"/>
        <end position="47"/>
    </location>
</feature>
<sequence>MRSDPKQETEHALKNVDEDRKSVQRAVCYNFAIGVLVTLLILSVPGAEAGYIPSEDDRPINMRVQCASSGSQQTNIDPIGYVISAISPAFYLILFLVLNKMGFALPAAAPAPTRPAESAHESAQPLITPLTSHPASGVGWRRERWDSDPSAPEILYVDLRENPKKTGNAAGISPYDSRGHSAELRKVLAVDLRTKRIHSEVVNCSETGRISRKMEKKGFHRMLRWLQSRDFPIRSIATDRSPMYGTEINSYNVEIGEQIEWRLDPWHLATCGPTSSGGLKTKGIRGASKEDKIH</sequence>
<keyword evidence="2" id="KW-1133">Transmembrane helix</keyword>
<feature type="region of interest" description="Disordered" evidence="1">
    <location>
        <begin position="109"/>
        <end position="145"/>
    </location>
</feature>
<gene>
    <name evidence="3" type="ORF">CYNAS_LOCUS18044</name>
</gene>
<feature type="transmembrane region" description="Helical" evidence="2">
    <location>
        <begin position="79"/>
        <end position="98"/>
    </location>
</feature>
<keyword evidence="4" id="KW-1185">Reference proteome</keyword>
<organism evidence="3 4">
    <name type="scientific">Cylicocyclus nassatus</name>
    <name type="common">Nematode worm</name>
    <dbReference type="NCBI Taxonomy" id="53992"/>
    <lineage>
        <taxon>Eukaryota</taxon>
        <taxon>Metazoa</taxon>
        <taxon>Ecdysozoa</taxon>
        <taxon>Nematoda</taxon>
        <taxon>Chromadorea</taxon>
        <taxon>Rhabditida</taxon>
        <taxon>Rhabditina</taxon>
        <taxon>Rhabditomorpha</taxon>
        <taxon>Strongyloidea</taxon>
        <taxon>Strongylidae</taxon>
        <taxon>Cylicocyclus</taxon>
    </lineage>
</organism>
<dbReference type="Proteomes" id="UP001176961">
    <property type="component" value="Unassembled WGS sequence"/>
</dbReference>
<accession>A0AA36H8G0</accession>
<evidence type="ECO:0000313" key="4">
    <source>
        <dbReference type="Proteomes" id="UP001176961"/>
    </source>
</evidence>
<dbReference type="EMBL" id="CATQJL010000316">
    <property type="protein sequence ID" value="CAJ0606061.1"/>
    <property type="molecule type" value="Genomic_DNA"/>
</dbReference>
<keyword evidence="2" id="KW-0812">Transmembrane</keyword>
<dbReference type="AlphaFoldDB" id="A0AA36H8G0"/>
<dbReference type="PANTHER" id="PTHR31751">
    <property type="entry name" value="SI:CH211-108C17.2-RELATED-RELATED"/>
    <property type="match status" value="1"/>
</dbReference>
<reference evidence="3" key="1">
    <citation type="submission" date="2023-07" db="EMBL/GenBank/DDBJ databases">
        <authorList>
            <consortium name="CYATHOMIX"/>
        </authorList>
    </citation>
    <scope>NUCLEOTIDE SEQUENCE</scope>
    <source>
        <strain evidence="3">N/A</strain>
    </source>
</reference>